<name>A0A395RFJ2_9HYPO</name>
<evidence type="ECO:0000256" key="7">
    <source>
        <dbReference type="ARBA" id="ARBA00023242"/>
    </source>
</evidence>
<dbReference type="PANTHER" id="PTHR47782:SF12">
    <property type="entry name" value="ZN(II)2CYS6 TRANSCRIPTION FACTOR (EUROFUNG)"/>
    <property type="match status" value="1"/>
</dbReference>
<keyword evidence="3" id="KW-0862">Zinc</keyword>
<keyword evidence="5" id="KW-0238">DNA-binding</keyword>
<reference evidence="10 11" key="1">
    <citation type="journal article" date="2018" name="PLoS Pathog.">
        <title>Evolution of structural diversity of trichothecenes, a family of toxins produced by plant pathogenic and entomopathogenic fungi.</title>
        <authorList>
            <person name="Proctor R.H."/>
            <person name="McCormick S.P."/>
            <person name="Kim H.S."/>
            <person name="Cardoza R.E."/>
            <person name="Stanley A.M."/>
            <person name="Lindo L."/>
            <person name="Kelly A."/>
            <person name="Brown D.W."/>
            <person name="Lee T."/>
            <person name="Vaughan M.M."/>
            <person name="Alexander N.J."/>
            <person name="Busman M."/>
            <person name="Gutierrez S."/>
        </authorList>
    </citation>
    <scope>NUCLEOTIDE SEQUENCE [LARGE SCALE GENOMIC DNA]</scope>
    <source>
        <strain evidence="10 11">NRRL 20695</strain>
    </source>
</reference>
<feature type="region of interest" description="Disordered" evidence="8">
    <location>
        <begin position="15"/>
        <end position="35"/>
    </location>
</feature>
<evidence type="ECO:0000256" key="5">
    <source>
        <dbReference type="ARBA" id="ARBA00023125"/>
    </source>
</evidence>
<dbReference type="GO" id="GO:0043565">
    <property type="term" value="F:sequence-specific DNA binding"/>
    <property type="evidence" value="ECO:0007669"/>
    <property type="project" value="TreeGrafter"/>
</dbReference>
<keyword evidence="7" id="KW-0539">Nucleus</keyword>
<dbReference type="GO" id="GO:0000981">
    <property type="term" value="F:DNA-binding transcription factor activity, RNA polymerase II-specific"/>
    <property type="evidence" value="ECO:0007669"/>
    <property type="project" value="TreeGrafter"/>
</dbReference>
<evidence type="ECO:0000256" key="3">
    <source>
        <dbReference type="ARBA" id="ARBA00022833"/>
    </source>
</evidence>
<feature type="non-terminal residue" evidence="10">
    <location>
        <position position="1"/>
    </location>
</feature>
<gene>
    <name evidence="10" type="ORF">FLONG3_11348</name>
</gene>
<evidence type="ECO:0000256" key="1">
    <source>
        <dbReference type="ARBA" id="ARBA00004123"/>
    </source>
</evidence>
<dbReference type="GO" id="GO:0006351">
    <property type="term" value="P:DNA-templated transcription"/>
    <property type="evidence" value="ECO:0007669"/>
    <property type="project" value="InterPro"/>
</dbReference>
<dbReference type="Proteomes" id="UP000266234">
    <property type="component" value="Unassembled WGS sequence"/>
</dbReference>
<evidence type="ECO:0000256" key="4">
    <source>
        <dbReference type="ARBA" id="ARBA00023015"/>
    </source>
</evidence>
<feature type="domain" description="Xylanolytic transcriptional activator regulatory" evidence="9">
    <location>
        <begin position="163"/>
        <end position="245"/>
    </location>
</feature>
<feature type="region of interest" description="Disordered" evidence="8">
    <location>
        <begin position="513"/>
        <end position="540"/>
    </location>
</feature>
<protein>
    <recommendedName>
        <fullName evidence="9">Xylanolytic transcriptional activator regulatory domain-containing protein</fullName>
    </recommendedName>
</protein>
<comment type="subcellular location">
    <subcellularLocation>
        <location evidence="1">Nucleus</location>
    </subcellularLocation>
</comment>
<dbReference type="GO" id="GO:0008270">
    <property type="term" value="F:zinc ion binding"/>
    <property type="evidence" value="ECO:0007669"/>
    <property type="project" value="InterPro"/>
</dbReference>
<comment type="caution">
    <text evidence="10">The sequence shown here is derived from an EMBL/GenBank/DDBJ whole genome shotgun (WGS) entry which is preliminary data.</text>
</comment>
<accession>A0A395RFJ2</accession>
<dbReference type="CDD" id="cd12148">
    <property type="entry name" value="fungal_TF_MHR"/>
    <property type="match status" value="1"/>
</dbReference>
<feature type="compositionally biased region" description="Polar residues" evidence="8">
    <location>
        <begin position="513"/>
        <end position="522"/>
    </location>
</feature>
<evidence type="ECO:0000259" key="9">
    <source>
        <dbReference type="SMART" id="SM00906"/>
    </source>
</evidence>
<evidence type="ECO:0000313" key="10">
    <source>
        <dbReference type="EMBL" id="RGP58894.1"/>
    </source>
</evidence>
<evidence type="ECO:0000256" key="6">
    <source>
        <dbReference type="ARBA" id="ARBA00023163"/>
    </source>
</evidence>
<dbReference type="AlphaFoldDB" id="A0A395RFJ2"/>
<organism evidence="10 11">
    <name type="scientific">Fusarium longipes</name>
    <dbReference type="NCBI Taxonomy" id="694270"/>
    <lineage>
        <taxon>Eukaryota</taxon>
        <taxon>Fungi</taxon>
        <taxon>Dikarya</taxon>
        <taxon>Ascomycota</taxon>
        <taxon>Pezizomycotina</taxon>
        <taxon>Sordariomycetes</taxon>
        <taxon>Hypocreomycetidae</taxon>
        <taxon>Hypocreales</taxon>
        <taxon>Nectriaceae</taxon>
        <taxon>Fusarium</taxon>
    </lineage>
</organism>
<evidence type="ECO:0000256" key="8">
    <source>
        <dbReference type="SAM" id="MobiDB-lite"/>
    </source>
</evidence>
<dbReference type="InterPro" id="IPR007219">
    <property type="entry name" value="XnlR_reg_dom"/>
</dbReference>
<evidence type="ECO:0000313" key="11">
    <source>
        <dbReference type="Proteomes" id="UP000266234"/>
    </source>
</evidence>
<keyword evidence="4" id="KW-0805">Transcription regulation</keyword>
<dbReference type="SMART" id="SM00906">
    <property type="entry name" value="Fungal_trans"/>
    <property type="match status" value="1"/>
</dbReference>
<dbReference type="PANTHER" id="PTHR47782">
    <property type="entry name" value="ZN(II)2CYS6 TRANSCRIPTION FACTOR (EUROFUNG)-RELATED"/>
    <property type="match status" value="1"/>
</dbReference>
<keyword evidence="6" id="KW-0804">Transcription</keyword>
<dbReference type="GO" id="GO:0005634">
    <property type="term" value="C:nucleus"/>
    <property type="evidence" value="ECO:0007669"/>
    <property type="project" value="UniProtKB-SubCell"/>
</dbReference>
<keyword evidence="11" id="KW-1185">Reference proteome</keyword>
<dbReference type="OrthoDB" id="6612291at2759"/>
<dbReference type="EMBL" id="PXOG01000421">
    <property type="protein sequence ID" value="RGP58894.1"/>
    <property type="molecule type" value="Genomic_DNA"/>
</dbReference>
<evidence type="ECO:0000256" key="2">
    <source>
        <dbReference type="ARBA" id="ARBA00022723"/>
    </source>
</evidence>
<keyword evidence="2" id="KW-0479">Metal-binding</keyword>
<proteinExistence type="predicted"/>
<sequence>IQMVRSALECAQQDYSNLETPSESAEIPERQRNNTRVNLPSREMANSLKDTFFSHYQVQYPILDQKEFEDTMSQFYDTCDGRSSISDLTHDDVWVRFMINMVLAIPLMSMAGNHDESHALSKGFTANAMADVSLIMQTKSVKSLQCLLLLLLLSILDSSPAPVWYISGLCMRMCIDLGYHSERTISMSLSAGLDEAQTEQEADNKRRLFWIAYSFDRTFNILLNRPFTFDNLSVDINLPGCSLTPDNRRQTLHWLELQRLQSEIVHKLHTTQKVAGGHEEEDSELELSRWTDERAQSLKDWNRVAQTLADPYGYDVNWWGYWYKTVLLILYRPSLLRPNLSTSDSLSCYMAAKDLIQLSFLRISEGLADFTWVDLHFQFMSGITMILIIWKNEETRDKAKEDWVSLKSSLFQWKLILERLGTRWERIGRAREVLSKLADATVDLVEKDLTRTAAGPLQLQPLQRKRETRHSQRRSVMQRLHELSQKGPSHNHDHREPVLYSSNTVFERNFAQSGHSSRNLGEQTLGEDDSHEPSTQHAPEGWTNFEATLRPGTLLDPQTESDSSHQQTEELLWPLLDLSDITTSADELNLWAYFSAPMLGVESSAIANFNTASRPNESLNNSILNFQGDLSNFAPQVEDDGGEGGDCMQGFYAG</sequence>
<feature type="region of interest" description="Disordered" evidence="8">
    <location>
        <begin position="456"/>
        <end position="478"/>
    </location>
</feature>
<dbReference type="GO" id="GO:0045944">
    <property type="term" value="P:positive regulation of transcription by RNA polymerase II"/>
    <property type="evidence" value="ECO:0007669"/>
    <property type="project" value="TreeGrafter"/>
</dbReference>
<dbReference type="Pfam" id="PF04082">
    <property type="entry name" value="Fungal_trans"/>
    <property type="match status" value="1"/>
</dbReference>
<dbReference type="InterPro" id="IPR052202">
    <property type="entry name" value="Yeast_MetPath_Reg"/>
</dbReference>